<dbReference type="SUPFAM" id="SSF52540">
    <property type="entry name" value="P-loop containing nucleoside triphosphate hydrolases"/>
    <property type="match status" value="1"/>
</dbReference>
<proteinExistence type="predicted"/>
<evidence type="ECO:0000313" key="2">
    <source>
        <dbReference type="Proteomes" id="UP000030008"/>
    </source>
</evidence>
<organism evidence="1 2">
    <name type="scientific">Clostridium innocuum</name>
    <dbReference type="NCBI Taxonomy" id="1522"/>
    <lineage>
        <taxon>Bacteria</taxon>
        <taxon>Bacillati</taxon>
        <taxon>Bacillota</taxon>
        <taxon>Clostridia</taxon>
        <taxon>Eubacteriales</taxon>
        <taxon>Clostridiaceae</taxon>
        <taxon>Clostridium</taxon>
    </lineage>
</organism>
<name>A0A099I949_CLOIN</name>
<dbReference type="Proteomes" id="UP000030008">
    <property type="component" value="Unassembled WGS sequence"/>
</dbReference>
<dbReference type="NCBIfam" id="NF006745">
    <property type="entry name" value="PRK09270.1-4"/>
    <property type="match status" value="1"/>
</dbReference>
<dbReference type="RefSeq" id="WP_044904413.1">
    <property type="nucleotide sequence ID" value="NZ_JQIF01000020.1"/>
</dbReference>
<sequence>MSRVTYPLVINGFTISADYEQEDMEMIFLPLLRKLSEFQKEKKRRLLVFLAAPPAVGKSTLASVLAHLSRADEQLCEIQDIGLDGFHYPQRYLDSHTMLKEGIRIPLRDVKGCPETFDIKKLTEALRIIRDQDITWPVYDRNLHDVVEDQIQISKDILLLEGNWLLLQEEGWKELKQFCDYSIFIQAEEVMLKQRLIERKIQGGLSRSEAIAFYERSDGRNVSRVLQHSMQADLTLRLSQDMRFCKEEIK</sequence>
<dbReference type="AlphaFoldDB" id="A0A099I949"/>
<dbReference type="InterPro" id="IPR027417">
    <property type="entry name" value="P-loop_NTPase"/>
</dbReference>
<evidence type="ECO:0000313" key="1">
    <source>
        <dbReference type="EMBL" id="KGJ54225.1"/>
    </source>
</evidence>
<dbReference type="EMBL" id="JQIF01000020">
    <property type="protein sequence ID" value="KGJ54225.1"/>
    <property type="molecule type" value="Genomic_DNA"/>
</dbReference>
<dbReference type="Gene3D" id="3.40.50.300">
    <property type="entry name" value="P-loop containing nucleotide triphosphate hydrolases"/>
    <property type="match status" value="1"/>
</dbReference>
<protein>
    <submittedName>
        <fullName evidence="1">Fructose transporter</fullName>
    </submittedName>
</protein>
<comment type="caution">
    <text evidence="1">The sequence shown here is derived from an EMBL/GenBank/DDBJ whole genome shotgun (WGS) entry which is preliminary data.</text>
</comment>
<accession>A0A099I949</accession>
<reference evidence="1 2" key="1">
    <citation type="submission" date="2014-08" db="EMBL/GenBank/DDBJ databases">
        <title>Clostridium innocuum, an unnegligible vancomycin-resistant pathogen causing extra-intestinal infections.</title>
        <authorList>
            <person name="Feng Y."/>
            <person name="Chiu C.-H."/>
        </authorList>
    </citation>
    <scope>NUCLEOTIDE SEQUENCE [LARGE SCALE GENOMIC DNA]</scope>
    <source>
        <strain evidence="1 2">AN88</strain>
    </source>
</reference>
<dbReference type="PANTHER" id="PTHR10285">
    <property type="entry name" value="URIDINE KINASE"/>
    <property type="match status" value="1"/>
</dbReference>
<gene>
    <name evidence="1" type="ORF">CIAN88_05025</name>
</gene>